<dbReference type="Gene3D" id="3.55.30.10">
    <property type="entry name" value="Hsp33 domain"/>
    <property type="match status" value="1"/>
</dbReference>
<name>A0ABZ3CLI4_9STAP</name>
<gene>
    <name evidence="6 7" type="primary">hslO</name>
    <name evidence="7" type="ORF">RQP18_12795</name>
</gene>
<dbReference type="CDD" id="cd00498">
    <property type="entry name" value="Hsp33"/>
    <property type="match status" value="1"/>
</dbReference>
<dbReference type="RefSeq" id="WP_342389416.1">
    <property type="nucleotide sequence ID" value="NZ_CP138333.2"/>
</dbReference>
<proteinExistence type="inferred from homology"/>
<sequence>MPMDHLIRGIGMNDEIRIFSVDTTDTVNEAVTRHGAYPTAAAALGRTMTAGLMMGAMLKNEEKATVTVQGGGPIGAIVVDSNAKGKVRGYLGNPHVHFPLNDVGKLDVRRAVGTDGFVNVAKDIGLKEHFTGSTEIVSGEIGEDFSYYFYASEQIPSIVALGVLVNPDNTIKASGGFIIQVMPGASDETMAFLDERAKEMTPVSKLIDQGLSPQEIIDEAIGQENWRVLDEMPVEFECSCSKERFINAIASLDPSEIVAMIKEDGGAEADCHFCRNKVWIEKEELQELITH</sequence>
<dbReference type="InterPro" id="IPR016153">
    <property type="entry name" value="Heat_shock_Hsp33_N"/>
</dbReference>
<dbReference type="PANTHER" id="PTHR30111:SF1">
    <property type="entry name" value="33 KDA CHAPERONIN"/>
    <property type="match status" value="1"/>
</dbReference>
<dbReference type="NCBIfam" id="NF001033">
    <property type="entry name" value="PRK00114.1"/>
    <property type="match status" value="1"/>
</dbReference>
<feature type="disulfide bond" description="Redox-active" evidence="6">
    <location>
        <begin position="271"/>
        <end position="274"/>
    </location>
</feature>
<keyword evidence="1 6" id="KW-0963">Cytoplasm</keyword>
<reference evidence="8" key="1">
    <citation type="submission" date="2023-10" db="EMBL/GenBank/DDBJ databases">
        <title>Genome analysis and identification of Salinococcus sp. Bachu38 nov., a PGPR from the rhizosphere of Tamarix.</title>
        <authorList>
            <person name="Liang Z."/>
            <person name="Zhang X."/>
            <person name="Jia J."/>
            <person name="Chen X."/>
            <person name="Wang Y."/>
            <person name="Wang Q."/>
            <person name="Wang R."/>
        </authorList>
    </citation>
    <scope>NUCLEOTIDE SEQUENCE [LARGE SCALE GENOMIC DNA]</scope>
    <source>
        <strain evidence="8">Bachu38</strain>
    </source>
</reference>
<comment type="PTM">
    <text evidence="6">Under oxidizing conditions two disulfide bonds are formed involving the reactive cysteines. Under reducing conditions zinc is bound to the reactive cysteines and the protein is inactive.</text>
</comment>
<keyword evidence="2 6" id="KW-0862">Zinc</keyword>
<dbReference type="SUPFAM" id="SSF64397">
    <property type="entry name" value="Hsp33 domain"/>
    <property type="match status" value="1"/>
</dbReference>
<evidence type="ECO:0000256" key="2">
    <source>
        <dbReference type="ARBA" id="ARBA00022833"/>
    </source>
</evidence>
<comment type="similarity">
    <text evidence="6">Belongs to the HSP33 family.</text>
</comment>
<comment type="subcellular location">
    <subcellularLocation>
        <location evidence="6">Cytoplasm</location>
    </subcellularLocation>
</comment>
<dbReference type="Gene3D" id="3.90.1280.10">
    <property type="entry name" value="HSP33 redox switch-like"/>
    <property type="match status" value="1"/>
</dbReference>
<dbReference type="PIRSF" id="PIRSF005261">
    <property type="entry name" value="Heat_shock_Hsp33"/>
    <property type="match status" value="1"/>
</dbReference>
<dbReference type="InterPro" id="IPR016154">
    <property type="entry name" value="Heat_shock_Hsp33_C"/>
</dbReference>
<dbReference type="EMBL" id="CP138333">
    <property type="protein sequence ID" value="WZX30907.1"/>
    <property type="molecule type" value="Genomic_DNA"/>
</dbReference>
<feature type="disulfide bond" description="Redox-active" evidence="6">
    <location>
        <begin position="238"/>
        <end position="240"/>
    </location>
</feature>
<evidence type="ECO:0000313" key="7">
    <source>
        <dbReference type="EMBL" id="WZX30907.1"/>
    </source>
</evidence>
<evidence type="ECO:0000256" key="1">
    <source>
        <dbReference type="ARBA" id="ARBA00022490"/>
    </source>
</evidence>
<protein>
    <recommendedName>
        <fullName evidence="6">33 kDa chaperonin</fullName>
    </recommendedName>
    <alternativeName>
        <fullName evidence="6">Heat shock protein 33 homolog</fullName>
        <shortName evidence="6">HSP33</shortName>
    </alternativeName>
</protein>
<evidence type="ECO:0000256" key="6">
    <source>
        <dbReference type="HAMAP-Rule" id="MF_00117"/>
    </source>
</evidence>
<dbReference type="HAMAP" id="MF_00117">
    <property type="entry name" value="HslO"/>
    <property type="match status" value="1"/>
</dbReference>
<evidence type="ECO:0000313" key="8">
    <source>
        <dbReference type="Proteomes" id="UP001455384"/>
    </source>
</evidence>
<keyword evidence="4 6" id="KW-0143">Chaperone</keyword>
<evidence type="ECO:0000256" key="3">
    <source>
        <dbReference type="ARBA" id="ARBA00023157"/>
    </source>
</evidence>
<dbReference type="Pfam" id="PF01430">
    <property type="entry name" value="HSP33"/>
    <property type="match status" value="1"/>
</dbReference>
<organism evidence="7 8">
    <name type="scientific">Salinicoccus bachuensis</name>
    <dbReference type="NCBI Taxonomy" id="3136731"/>
    <lineage>
        <taxon>Bacteria</taxon>
        <taxon>Bacillati</taxon>
        <taxon>Bacillota</taxon>
        <taxon>Bacilli</taxon>
        <taxon>Bacillales</taxon>
        <taxon>Staphylococcaceae</taxon>
        <taxon>Salinicoccus</taxon>
    </lineage>
</organism>
<dbReference type="Proteomes" id="UP001455384">
    <property type="component" value="Chromosome"/>
</dbReference>
<dbReference type="InterPro" id="IPR000397">
    <property type="entry name" value="Heat_shock_Hsp33"/>
</dbReference>
<evidence type="ECO:0000256" key="5">
    <source>
        <dbReference type="ARBA" id="ARBA00023284"/>
    </source>
</evidence>
<dbReference type="PANTHER" id="PTHR30111">
    <property type="entry name" value="33 KDA CHAPERONIN"/>
    <property type="match status" value="1"/>
</dbReference>
<dbReference type="SUPFAM" id="SSF118352">
    <property type="entry name" value="HSP33 redox switch-like"/>
    <property type="match status" value="1"/>
</dbReference>
<accession>A0ABZ3CLI4</accession>
<keyword evidence="8" id="KW-1185">Reference proteome</keyword>
<keyword evidence="3 6" id="KW-1015">Disulfide bond</keyword>
<comment type="function">
    <text evidence="6">Redox regulated molecular chaperone. Protects both thermally unfolding and oxidatively damaged proteins from irreversible aggregation. Plays an important role in the bacterial defense system toward oxidative stress.</text>
</comment>
<evidence type="ECO:0000256" key="4">
    <source>
        <dbReference type="ARBA" id="ARBA00023186"/>
    </source>
</evidence>
<keyword evidence="5 6" id="KW-0676">Redox-active center</keyword>